<comment type="similarity">
    <text evidence="1">Belongs to the LysR transcriptional regulatory family.</text>
</comment>
<protein>
    <recommendedName>
        <fullName evidence="5">HTH lysR-type domain-containing protein</fullName>
    </recommendedName>
</protein>
<dbReference type="FunFam" id="1.10.10.10:FF:000001">
    <property type="entry name" value="LysR family transcriptional regulator"/>
    <property type="match status" value="1"/>
</dbReference>
<dbReference type="SUPFAM" id="SSF53850">
    <property type="entry name" value="Periplasmic binding protein-like II"/>
    <property type="match status" value="1"/>
</dbReference>
<reference evidence="6 7" key="1">
    <citation type="journal article" date="2013" name="Genome Announc.">
        <title>Genome Sequence of Novosphingobium lindaniclasticum LE124T, Isolated from a Hexachlorocyclohexane Dumpsite.</title>
        <authorList>
            <person name="Saxena A."/>
            <person name="Nayyar N."/>
            <person name="Sangwan N."/>
            <person name="Kumari R."/>
            <person name="Khurana J.P."/>
            <person name="Lal R."/>
        </authorList>
    </citation>
    <scope>NUCLEOTIDE SEQUENCE [LARGE SCALE GENOMIC DNA]</scope>
    <source>
        <strain evidence="6 7">LE124</strain>
    </source>
</reference>
<keyword evidence="7" id="KW-1185">Reference proteome</keyword>
<dbReference type="OrthoDB" id="9812435at2"/>
<keyword evidence="3" id="KW-0238">DNA-binding</keyword>
<dbReference type="PROSITE" id="PS50931">
    <property type="entry name" value="HTH_LYSR"/>
    <property type="match status" value="1"/>
</dbReference>
<dbReference type="PATRIC" id="fig|1096930.3.peg.1910"/>
<dbReference type="InterPro" id="IPR036388">
    <property type="entry name" value="WH-like_DNA-bd_sf"/>
</dbReference>
<dbReference type="Proteomes" id="UP000015527">
    <property type="component" value="Unassembled WGS sequence"/>
</dbReference>
<dbReference type="RefSeq" id="WP_021233810.1">
    <property type="nucleotide sequence ID" value="NZ_ATHL01000069.1"/>
</dbReference>
<dbReference type="eggNOG" id="COG0583">
    <property type="taxonomic scope" value="Bacteria"/>
</dbReference>
<name>T0IWZ9_9SPHN</name>
<evidence type="ECO:0000313" key="6">
    <source>
        <dbReference type="EMBL" id="EQB16365.1"/>
    </source>
</evidence>
<dbReference type="GO" id="GO:0003700">
    <property type="term" value="F:DNA-binding transcription factor activity"/>
    <property type="evidence" value="ECO:0007669"/>
    <property type="project" value="InterPro"/>
</dbReference>
<organism evidence="6 7">
    <name type="scientific">Novosphingobium lindaniclasticum LE124</name>
    <dbReference type="NCBI Taxonomy" id="1096930"/>
    <lineage>
        <taxon>Bacteria</taxon>
        <taxon>Pseudomonadati</taxon>
        <taxon>Pseudomonadota</taxon>
        <taxon>Alphaproteobacteria</taxon>
        <taxon>Sphingomonadales</taxon>
        <taxon>Sphingomonadaceae</taxon>
        <taxon>Novosphingobium</taxon>
    </lineage>
</organism>
<dbReference type="EMBL" id="ATHL01000069">
    <property type="protein sequence ID" value="EQB16365.1"/>
    <property type="molecule type" value="Genomic_DNA"/>
</dbReference>
<dbReference type="SUPFAM" id="SSF46785">
    <property type="entry name" value="Winged helix' DNA-binding domain"/>
    <property type="match status" value="1"/>
</dbReference>
<dbReference type="PANTHER" id="PTHR30537">
    <property type="entry name" value="HTH-TYPE TRANSCRIPTIONAL REGULATOR"/>
    <property type="match status" value="1"/>
</dbReference>
<dbReference type="InterPro" id="IPR058163">
    <property type="entry name" value="LysR-type_TF_proteobact-type"/>
</dbReference>
<dbReference type="Pfam" id="PF03466">
    <property type="entry name" value="LysR_substrate"/>
    <property type="match status" value="1"/>
</dbReference>
<evidence type="ECO:0000259" key="5">
    <source>
        <dbReference type="PROSITE" id="PS50931"/>
    </source>
</evidence>
<keyword evidence="4" id="KW-0804">Transcription</keyword>
<comment type="caution">
    <text evidence="6">The sequence shown here is derived from an EMBL/GenBank/DDBJ whole genome shotgun (WGS) entry which is preliminary data.</text>
</comment>
<evidence type="ECO:0000256" key="4">
    <source>
        <dbReference type="ARBA" id="ARBA00023163"/>
    </source>
</evidence>
<gene>
    <name evidence="6" type="ORF">L284_09620</name>
</gene>
<dbReference type="CDD" id="cd08422">
    <property type="entry name" value="PBP2_CrgA_like"/>
    <property type="match status" value="1"/>
</dbReference>
<proteinExistence type="inferred from homology"/>
<dbReference type="PANTHER" id="PTHR30537:SF5">
    <property type="entry name" value="HTH-TYPE TRANSCRIPTIONAL ACTIVATOR TTDR-RELATED"/>
    <property type="match status" value="1"/>
</dbReference>
<dbReference type="Gene3D" id="3.40.190.290">
    <property type="match status" value="1"/>
</dbReference>
<evidence type="ECO:0000256" key="1">
    <source>
        <dbReference type="ARBA" id="ARBA00009437"/>
    </source>
</evidence>
<evidence type="ECO:0000256" key="3">
    <source>
        <dbReference type="ARBA" id="ARBA00023125"/>
    </source>
</evidence>
<accession>T0IWZ9</accession>
<dbReference type="Pfam" id="PF00126">
    <property type="entry name" value="HTH_1"/>
    <property type="match status" value="1"/>
</dbReference>
<dbReference type="InterPro" id="IPR000847">
    <property type="entry name" value="LysR_HTH_N"/>
</dbReference>
<dbReference type="GO" id="GO:0043565">
    <property type="term" value="F:sequence-specific DNA binding"/>
    <property type="evidence" value="ECO:0007669"/>
    <property type="project" value="TreeGrafter"/>
</dbReference>
<sequence>MMIVPDVDAWVIFAKVAEHGSFSRAAEDMGVASTTVSKTITRLEQRLNTTLFHRTTRKLSLTETGRICVERATRILSDGREIESEILEEARVPRGRVRMACVTGFGIETVVPVLPAFLQAQPGVEVDLILTEDEVDVVGGGFDLALRIGPARDNSLRMSRLVSFRRRLVGAPSLLERLGEPQDLDDLARLPAVIPTSVPWGAEWEFRRAEGETMFVPMSGSYRVNHAAAVVPAAVAGIGVALLPDFFVWQELAAGRLVELLPGWSATEKSAYIVTPPGRARPARVRVLMEFLRDHFAQQSWARIGQDGKE</sequence>
<dbReference type="GO" id="GO:0006351">
    <property type="term" value="P:DNA-templated transcription"/>
    <property type="evidence" value="ECO:0007669"/>
    <property type="project" value="TreeGrafter"/>
</dbReference>
<feature type="domain" description="HTH lysR-type" evidence="5">
    <location>
        <begin position="5"/>
        <end position="62"/>
    </location>
</feature>
<dbReference type="InterPro" id="IPR005119">
    <property type="entry name" value="LysR_subst-bd"/>
</dbReference>
<dbReference type="AlphaFoldDB" id="T0IWZ9"/>
<dbReference type="InterPro" id="IPR036390">
    <property type="entry name" value="WH_DNA-bd_sf"/>
</dbReference>
<dbReference type="Gene3D" id="1.10.10.10">
    <property type="entry name" value="Winged helix-like DNA-binding domain superfamily/Winged helix DNA-binding domain"/>
    <property type="match status" value="1"/>
</dbReference>
<keyword evidence="2" id="KW-0805">Transcription regulation</keyword>
<evidence type="ECO:0000256" key="2">
    <source>
        <dbReference type="ARBA" id="ARBA00023015"/>
    </source>
</evidence>
<evidence type="ECO:0000313" key="7">
    <source>
        <dbReference type="Proteomes" id="UP000015527"/>
    </source>
</evidence>